<feature type="compositionally biased region" description="Basic and acidic residues" evidence="1">
    <location>
        <begin position="293"/>
        <end position="309"/>
    </location>
</feature>
<evidence type="ECO:0000313" key="2">
    <source>
        <dbReference type="EMBL" id="OCH89489.1"/>
    </source>
</evidence>
<evidence type="ECO:0000313" key="3">
    <source>
        <dbReference type="Proteomes" id="UP000250043"/>
    </source>
</evidence>
<accession>A0A8E2AWM6</accession>
<dbReference type="Proteomes" id="UP000250043">
    <property type="component" value="Unassembled WGS sequence"/>
</dbReference>
<feature type="compositionally biased region" description="Pro residues" evidence="1">
    <location>
        <begin position="192"/>
        <end position="201"/>
    </location>
</feature>
<organism evidence="2 3">
    <name type="scientific">Obba rivulosa</name>
    <dbReference type="NCBI Taxonomy" id="1052685"/>
    <lineage>
        <taxon>Eukaryota</taxon>
        <taxon>Fungi</taxon>
        <taxon>Dikarya</taxon>
        <taxon>Basidiomycota</taxon>
        <taxon>Agaricomycotina</taxon>
        <taxon>Agaricomycetes</taxon>
        <taxon>Polyporales</taxon>
        <taxon>Gelatoporiaceae</taxon>
        <taxon>Obba</taxon>
    </lineage>
</organism>
<name>A0A8E2AWM6_9APHY</name>
<protein>
    <submittedName>
        <fullName evidence="2">Uncharacterized protein</fullName>
    </submittedName>
</protein>
<feature type="compositionally biased region" description="Low complexity" evidence="1">
    <location>
        <begin position="310"/>
        <end position="330"/>
    </location>
</feature>
<evidence type="ECO:0000256" key="1">
    <source>
        <dbReference type="SAM" id="MobiDB-lite"/>
    </source>
</evidence>
<dbReference type="OrthoDB" id="2757503at2759"/>
<feature type="compositionally biased region" description="Polar residues" evidence="1">
    <location>
        <begin position="244"/>
        <end position="275"/>
    </location>
</feature>
<sequence>MSSRSTRGVPAPYSPPALRIFTQTQDPELALRDIEQHRFKQRLHVRKDGNEQIHSDIRLHDHFCLSNTDRKLAYHDALNDIEDAAVGVARTADVLFMGFAVRPEWNPSEPLVPTNININIVLTRHFEQNPAFKDVVKKIRRIVQEELAVPHILAFHSKLNQITPRGYMYDPATHELIENPVRLATSGDAQPADPPSSPSRPMPGRARRPTPGRARTSTNQAEQPRTDSSTEHSCGSAARPVASSPLSRQRPQATSTLSRSALGSSMGLSSVTSRQPLVAPRQTVEPENTQEQRGARTECRRMMAQKTRESNTSNTRETTSASSHTRVVVVPESDSDSERILAQSIQDFTSAMRRDLPPSYEAEYYLQGNIDNLHLPAIVRAYIGSLGLMTHQCARLEAALDYAPDDWIPTFLDIGLNSRDAEHLRRLMEDEMSEEMREVMQSVRGGAGPSGLVSELSSEQSDTESSVTSSRASIVTGVTYVSP</sequence>
<reference evidence="2 3" key="1">
    <citation type="submission" date="2016-07" db="EMBL/GenBank/DDBJ databases">
        <title>Draft genome of the white-rot fungus Obba rivulosa 3A-2.</title>
        <authorList>
            <consortium name="DOE Joint Genome Institute"/>
            <person name="Miettinen O."/>
            <person name="Riley R."/>
            <person name="Acob R."/>
            <person name="Barry K."/>
            <person name="Cullen D."/>
            <person name="De Vries R."/>
            <person name="Hainaut M."/>
            <person name="Hatakka A."/>
            <person name="Henrissat B."/>
            <person name="Hilden K."/>
            <person name="Kuo R."/>
            <person name="Labutti K."/>
            <person name="Lipzen A."/>
            <person name="Makela M.R."/>
            <person name="Sandor L."/>
            <person name="Spatafora J.W."/>
            <person name="Grigoriev I.V."/>
            <person name="Hibbett D.S."/>
        </authorList>
    </citation>
    <scope>NUCLEOTIDE SEQUENCE [LARGE SCALE GENOMIC DNA]</scope>
    <source>
        <strain evidence="2 3">3A-2</strain>
    </source>
</reference>
<gene>
    <name evidence="2" type="ORF">OBBRIDRAFT_835803</name>
</gene>
<feature type="region of interest" description="Disordered" evidence="1">
    <location>
        <begin position="447"/>
        <end position="471"/>
    </location>
</feature>
<dbReference type="AlphaFoldDB" id="A0A8E2AWM6"/>
<keyword evidence="3" id="KW-1185">Reference proteome</keyword>
<feature type="region of interest" description="Disordered" evidence="1">
    <location>
        <begin position="185"/>
        <end position="335"/>
    </location>
</feature>
<feature type="compositionally biased region" description="Polar residues" evidence="1">
    <location>
        <begin position="455"/>
        <end position="471"/>
    </location>
</feature>
<dbReference type="EMBL" id="KV722426">
    <property type="protein sequence ID" value="OCH89489.1"/>
    <property type="molecule type" value="Genomic_DNA"/>
</dbReference>
<proteinExistence type="predicted"/>